<dbReference type="RefSeq" id="WP_043317287.1">
    <property type="nucleotide sequence ID" value="NZ_CP101752.1"/>
</dbReference>
<proteinExistence type="predicted"/>
<evidence type="ECO:0000313" key="1">
    <source>
        <dbReference type="EMBL" id="SFC85990.1"/>
    </source>
</evidence>
<dbReference type="Proteomes" id="UP000183385">
    <property type="component" value="Unassembled WGS sequence"/>
</dbReference>
<name>A0AAQ1KFT4_9PSED</name>
<protein>
    <submittedName>
        <fullName evidence="1">Uncharacterized protein</fullName>
    </submittedName>
</protein>
<reference evidence="1 2" key="1">
    <citation type="submission" date="2016-10" db="EMBL/GenBank/DDBJ databases">
        <authorList>
            <person name="Varghese N."/>
            <person name="Submissions S."/>
        </authorList>
    </citation>
    <scope>NUCLEOTIDE SEQUENCE [LARGE SCALE GENOMIC DNA]</scope>
    <source>
        <strain evidence="1 2">LMG 18378</strain>
    </source>
</reference>
<keyword evidence="2" id="KW-1185">Reference proteome</keyword>
<organism evidence="1 2">
    <name type="scientific">Pseudomonas citronellolis</name>
    <dbReference type="NCBI Taxonomy" id="53408"/>
    <lineage>
        <taxon>Bacteria</taxon>
        <taxon>Pseudomonadati</taxon>
        <taxon>Pseudomonadota</taxon>
        <taxon>Gammaproteobacteria</taxon>
        <taxon>Pseudomonadales</taxon>
        <taxon>Pseudomonadaceae</taxon>
        <taxon>Pseudomonas</taxon>
    </lineage>
</organism>
<accession>A0AAQ1KFT4</accession>
<sequence length="70" mass="7917">MDSLPLNTRQFPPDATPCAPQRLYLQKLSGVRYLAILEIDDTYALTPAYGRTRHVTGEDLSNADVWETLH</sequence>
<dbReference type="AlphaFoldDB" id="A0AAQ1KFT4"/>
<dbReference type="EMBL" id="FOLS01000011">
    <property type="protein sequence ID" value="SFC85990.1"/>
    <property type="molecule type" value="Genomic_DNA"/>
</dbReference>
<comment type="caution">
    <text evidence="1">The sequence shown here is derived from an EMBL/GenBank/DDBJ whole genome shotgun (WGS) entry which is preliminary data.</text>
</comment>
<evidence type="ECO:0000313" key="2">
    <source>
        <dbReference type="Proteomes" id="UP000183385"/>
    </source>
</evidence>
<gene>
    <name evidence="1" type="ORF">SAMN05216577_111155</name>
</gene>